<dbReference type="InterPro" id="IPR010290">
    <property type="entry name" value="TM_effector"/>
</dbReference>
<evidence type="ECO:0000256" key="2">
    <source>
        <dbReference type="ARBA" id="ARBA00022448"/>
    </source>
</evidence>
<dbReference type="Pfam" id="PF05977">
    <property type="entry name" value="MFS_3"/>
    <property type="match status" value="1"/>
</dbReference>
<proteinExistence type="predicted"/>
<evidence type="ECO:0000256" key="5">
    <source>
        <dbReference type="ARBA" id="ARBA00022989"/>
    </source>
</evidence>
<protein>
    <submittedName>
        <fullName evidence="8">Unannotated protein</fullName>
    </submittedName>
</protein>
<organism evidence="8">
    <name type="scientific">freshwater metagenome</name>
    <dbReference type="NCBI Taxonomy" id="449393"/>
    <lineage>
        <taxon>unclassified sequences</taxon>
        <taxon>metagenomes</taxon>
        <taxon>ecological metagenomes</taxon>
    </lineage>
</organism>
<comment type="subcellular location">
    <subcellularLocation>
        <location evidence="1">Cell membrane</location>
        <topology evidence="1">Multi-pass membrane protein</topology>
    </subcellularLocation>
</comment>
<dbReference type="EMBL" id="CAFAAJ010000106">
    <property type="protein sequence ID" value="CAB4811506.1"/>
    <property type="molecule type" value="Genomic_DNA"/>
</dbReference>
<keyword evidence="3" id="KW-1003">Cell membrane</keyword>
<gene>
    <name evidence="8" type="ORF">UFOPK3001_01583</name>
</gene>
<name>A0A6J6YWG4_9ZZZZ</name>
<feature type="transmembrane region" description="Helical" evidence="7">
    <location>
        <begin position="166"/>
        <end position="197"/>
    </location>
</feature>
<accession>A0A6J6YWG4</accession>
<keyword evidence="6 7" id="KW-0472">Membrane</keyword>
<keyword evidence="2" id="KW-0813">Transport</keyword>
<feature type="transmembrane region" description="Helical" evidence="7">
    <location>
        <begin position="293"/>
        <end position="311"/>
    </location>
</feature>
<dbReference type="PANTHER" id="PTHR23513">
    <property type="entry name" value="INTEGRAL MEMBRANE EFFLUX PROTEIN-RELATED"/>
    <property type="match status" value="1"/>
</dbReference>
<evidence type="ECO:0000256" key="3">
    <source>
        <dbReference type="ARBA" id="ARBA00022475"/>
    </source>
</evidence>
<dbReference type="AlphaFoldDB" id="A0A6J6YWG4"/>
<feature type="transmembrane region" description="Helical" evidence="7">
    <location>
        <begin position="351"/>
        <end position="376"/>
    </location>
</feature>
<dbReference type="CDD" id="cd06173">
    <property type="entry name" value="MFS_MefA_like"/>
    <property type="match status" value="1"/>
</dbReference>
<evidence type="ECO:0000313" key="8">
    <source>
        <dbReference type="EMBL" id="CAB4811506.1"/>
    </source>
</evidence>
<dbReference type="InterPro" id="IPR036259">
    <property type="entry name" value="MFS_trans_sf"/>
</dbReference>
<evidence type="ECO:0000256" key="7">
    <source>
        <dbReference type="SAM" id="Phobius"/>
    </source>
</evidence>
<dbReference type="Gene3D" id="1.20.1250.20">
    <property type="entry name" value="MFS general substrate transporter like domains"/>
    <property type="match status" value="1"/>
</dbReference>
<dbReference type="PANTHER" id="PTHR23513:SF11">
    <property type="entry name" value="STAPHYLOFERRIN A TRANSPORTER"/>
    <property type="match status" value="1"/>
</dbReference>
<keyword evidence="5 7" id="KW-1133">Transmembrane helix</keyword>
<feature type="transmembrane region" description="Helical" evidence="7">
    <location>
        <begin position="99"/>
        <end position="126"/>
    </location>
</feature>
<evidence type="ECO:0000256" key="1">
    <source>
        <dbReference type="ARBA" id="ARBA00004651"/>
    </source>
</evidence>
<sequence>MRSLTDRPTFRALGQRNAQLFFAGLWVSQVGSWMQTVATALLVKRLAPPRWEGVLLGAAIAAQFVPMLLFGAWFGAFADQRNRWRLTVITQTAMAVQAVALAVITFAGLANIPVLLVMAAVLGIIATVDNPARRGVVTELVEPSGIVNAMALNTATMTGSRAIGPALAALLLPAVGFGWCFMINGISFIGIVGGLLLMNREELHHTKPAPRGGTPVRDALRYIRNDPSLARVFIVMVVVSTFAFNYQVALPLIVEDRWHARESWFGILLAVVSAGSFAGSLFVAGRAEVTERLYYSFTFMLAGSAIAMAFVPNVWWAVVVSVPMGVGGAGFLAIGNALSQLRTPGEMRSRMLALVAVAFLGSTPIGGPITGLIADIVGSEWALAYGGILTLAAAVWGSLALSRAPVPSEKW</sequence>
<feature type="transmembrane region" description="Helical" evidence="7">
    <location>
        <begin position="229"/>
        <end position="252"/>
    </location>
</feature>
<reference evidence="8" key="1">
    <citation type="submission" date="2020-05" db="EMBL/GenBank/DDBJ databases">
        <authorList>
            <person name="Chiriac C."/>
            <person name="Salcher M."/>
            <person name="Ghai R."/>
            <person name="Kavagutti S V."/>
        </authorList>
    </citation>
    <scope>NUCLEOTIDE SEQUENCE</scope>
</reference>
<feature type="transmembrane region" description="Helical" evidence="7">
    <location>
        <begin position="55"/>
        <end position="78"/>
    </location>
</feature>
<evidence type="ECO:0000256" key="4">
    <source>
        <dbReference type="ARBA" id="ARBA00022692"/>
    </source>
</evidence>
<keyword evidence="4 7" id="KW-0812">Transmembrane</keyword>
<dbReference type="GO" id="GO:0005886">
    <property type="term" value="C:plasma membrane"/>
    <property type="evidence" value="ECO:0007669"/>
    <property type="project" value="UniProtKB-SubCell"/>
</dbReference>
<dbReference type="SUPFAM" id="SSF103473">
    <property type="entry name" value="MFS general substrate transporter"/>
    <property type="match status" value="1"/>
</dbReference>
<feature type="transmembrane region" description="Helical" evidence="7">
    <location>
        <begin position="317"/>
        <end position="339"/>
    </location>
</feature>
<feature type="transmembrane region" description="Helical" evidence="7">
    <location>
        <begin position="382"/>
        <end position="401"/>
    </location>
</feature>
<feature type="transmembrane region" description="Helical" evidence="7">
    <location>
        <begin position="264"/>
        <end position="284"/>
    </location>
</feature>
<evidence type="ECO:0000256" key="6">
    <source>
        <dbReference type="ARBA" id="ARBA00023136"/>
    </source>
</evidence>
<feature type="transmembrane region" description="Helical" evidence="7">
    <location>
        <begin position="20"/>
        <end position="43"/>
    </location>
</feature>